<dbReference type="AlphaFoldDB" id="A0A1R3S0F9"/>
<proteinExistence type="predicted"/>
<dbReference type="STRING" id="602072.A0A1R3S0F9"/>
<dbReference type="Proteomes" id="UP000188318">
    <property type="component" value="Unassembled WGS sequence"/>
</dbReference>
<protein>
    <submittedName>
        <fullName evidence="1">Uncharacterized protein</fullName>
    </submittedName>
</protein>
<dbReference type="OrthoDB" id="4224309at2759"/>
<dbReference type="OMA" id="THNQTNE"/>
<reference evidence="2" key="1">
    <citation type="journal article" date="2017" name="Genome Biol.">
        <title>Comparative genomics reveals high biological diversity and specific adaptations in the industrially and medically important fungal genus Aspergillus.</title>
        <authorList>
            <person name="de Vries R.P."/>
            <person name="Riley R."/>
            <person name="Wiebenga A."/>
            <person name="Aguilar-Osorio G."/>
            <person name="Amillis S."/>
            <person name="Uchima C.A."/>
            <person name="Anderluh G."/>
            <person name="Asadollahi M."/>
            <person name="Askin M."/>
            <person name="Barry K."/>
            <person name="Battaglia E."/>
            <person name="Bayram O."/>
            <person name="Benocci T."/>
            <person name="Braus-Stromeyer S.A."/>
            <person name="Caldana C."/>
            <person name="Canovas D."/>
            <person name="Cerqueira G.C."/>
            <person name="Chen F."/>
            <person name="Chen W."/>
            <person name="Choi C."/>
            <person name="Clum A."/>
            <person name="Dos Santos R.A."/>
            <person name="Damasio A.R."/>
            <person name="Diallinas G."/>
            <person name="Emri T."/>
            <person name="Fekete E."/>
            <person name="Flipphi M."/>
            <person name="Freyberg S."/>
            <person name="Gallo A."/>
            <person name="Gournas C."/>
            <person name="Habgood R."/>
            <person name="Hainaut M."/>
            <person name="Harispe M.L."/>
            <person name="Henrissat B."/>
            <person name="Hilden K.S."/>
            <person name="Hope R."/>
            <person name="Hossain A."/>
            <person name="Karabika E."/>
            <person name="Karaffa L."/>
            <person name="Karanyi Z."/>
            <person name="Krasevec N."/>
            <person name="Kuo A."/>
            <person name="Kusch H."/>
            <person name="LaButti K."/>
            <person name="Lagendijk E.L."/>
            <person name="Lapidus A."/>
            <person name="Levasseur A."/>
            <person name="Lindquist E."/>
            <person name="Lipzen A."/>
            <person name="Logrieco A.F."/>
            <person name="MacCabe A."/>
            <person name="Maekelae M.R."/>
            <person name="Malavazi I."/>
            <person name="Melin P."/>
            <person name="Meyer V."/>
            <person name="Mielnichuk N."/>
            <person name="Miskei M."/>
            <person name="Molnar A.P."/>
            <person name="Mule G."/>
            <person name="Ngan C.Y."/>
            <person name="Orejas M."/>
            <person name="Orosz E."/>
            <person name="Ouedraogo J.P."/>
            <person name="Overkamp K.M."/>
            <person name="Park H.-S."/>
            <person name="Perrone G."/>
            <person name="Piumi F."/>
            <person name="Punt P.J."/>
            <person name="Ram A.F."/>
            <person name="Ramon A."/>
            <person name="Rauscher S."/>
            <person name="Record E."/>
            <person name="Riano-Pachon D.M."/>
            <person name="Robert V."/>
            <person name="Roehrig J."/>
            <person name="Ruller R."/>
            <person name="Salamov A."/>
            <person name="Salih N.S."/>
            <person name="Samson R.A."/>
            <person name="Sandor E."/>
            <person name="Sanguinetti M."/>
            <person name="Schuetze T."/>
            <person name="Sepcic K."/>
            <person name="Shelest E."/>
            <person name="Sherlock G."/>
            <person name="Sophianopoulou V."/>
            <person name="Squina F.M."/>
            <person name="Sun H."/>
            <person name="Susca A."/>
            <person name="Todd R.B."/>
            <person name="Tsang A."/>
            <person name="Unkles S.E."/>
            <person name="van de Wiele N."/>
            <person name="van Rossen-Uffink D."/>
            <person name="Oliveira J.V."/>
            <person name="Vesth T.C."/>
            <person name="Visser J."/>
            <person name="Yu J.-H."/>
            <person name="Zhou M."/>
            <person name="Andersen M.R."/>
            <person name="Archer D.B."/>
            <person name="Baker S.E."/>
            <person name="Benoit I."/>
            <person name="Brakhage A.A."/>
            <person name="Braus G.H."/>
            <person name="Fischer R."/>
            <person name="Frisvad J.C."/>
            <person name="Goldman G.H."/>
            <person name="Houbraken J."/>
            <person name="Oakley B."/>
            <person name="Pocsi I."/>
            <person name="Scazzocchio C."/>
            <person name="Seiboth B."/>
            <person name="vanKuyk P.A."/>
            <person name="Wortman J."/>
            <person name="Dyer P.S."/>
            <person name="Grigoriev I.V."/>
        </authorList>
    </citation>
    <scope>NUCLEOTIDE SEQUENCE [LARGE SCALE GENOMIC DNA]</scope>
    <source>
        <strain evidence="2">ITEM 5010</strain>
    </source>
</reference>
<accession>A0A1R3S0F9</accession>
<name>A0A1R3S0F9_ASPC5</name>
<gene>
    <name evidence="1" type="ORF">ASPCADRAFT_127062</name>
</gene>
<evidence type="ECO:0000313" key="1">
    <source>
        <dbReference type="EMBL" id="OOG00193.1"/>
    </source>
</evidence>
<organism evidence="1 2">
    <name type="scientific">Aspergillus carbonarius (strain ITEM 5010)</name>
    <dbReference type="NCBI Taxonomy" id="602072"/>
    <lineage>
        <taxon>Eukaryota</taxon>
        <taxon>Fungi</taxon>
        <taxon>Dikarya</taxon>
        <taxon>Ascomycota</taxon>
        <taxon>Pezizomycotina</taxon>
        <taxon>Eurotiomycetes</taxon>
        <taxon>Eurotiomycetidae</taxon>
        <taxon>Eurotiales</taxon>
        <taxon>Aspergillaceae</taxon>
        <taxon>Aspergillus</taxon>
        <taxon>Aspergillus subgen. Circumdati</taxon>
    </lineage>
</organism>
<sequence length="162" mass="18133">MSTIQHPLTEHNLSLHNRHQQHIDPKTPVPTRTWIDSLIASERIHLFTTQLTHSLSHPLPTNLDIDIDLQPISNLPHASALPPFKLFEHTYTHHQTMHQETPLERFLTPGYSDPCYVIKPALADMGVQFGSLEGGEKRRRMARANVEVVRAVSASAGGTEGS</sequence>
<dbReference type="EMBL" id="KV907494">
    <property type="protein sequence ID" value="OOG00193.1"/>
    <property type="molecule type" value="Genomic_DNA"/>
</dbReference>
<evidence type="ECO:0000313" key="2">
    <source>
        <dbReference type="Proteomes" id="UP000188318"/>
    </source>
</evidence>
<dbReference type="VEuPathDB" id="FungiDB:ASPCADRAFT_127062"/>
<keyword evidence="2" id="KW-1185">Reference proteome</keyword>